<reference evidence="1" key="1">
    <citation type="submission" date="2020-05" db="EMBL/GenBank/DDBJ databases">
        <title>Large-scale comparative analyses of tick genomes elucidate their genetic diversity and vector capacities.</title>
        <authorList>
            <person name="Jia N."/>
            <person name="Wang J."/>
            <person name="Shi W."/>
            <person name="Du L."/>
            <person name="Sun Y."/>
            <person name="Zhan W."/>
            <person name="Jiang J."/>
            <person name="Wang Q."/>
            <person name="Zhang B."/>
            <person name="Ji P."/>
            <person name="Sakyi L.B."/>
            <person name="Cui X."/>
            <person name="Yuan T."/>
            <person name="Jiang B."/>
            <person name="Yang W."/>
            <person name="Lam T.T.-Y."/>
            <person name="Chang Q."/>
            <person name="Ding S."/>
            <person name="Wang X."/>
            <person name="Zhu J."/>
            <person name="Ruan X."/>
            <person name="Zhao L."/>
            <person name="Wei J."/>
            <person name="Que T."/>
            <person name="Du C."/>
            <person name="Cheng J."/>
            <person name="Dai P."/>
            <person name="Han X."/>
            <person name="Huang E."/>
            <person name="Gao Y."/>
            <person name="Liu J."/>
            <person name="Shao H."/>
            <person name="Ye R."/>
            <person name="Li L."/>
            <person name="Wei W."/>
            <person name="Wang X."/>
            <person name="Wang C."/>
            <person name="Yang T."/>
            <person name="Huo Q."/>
            <person name="Li W."/>
            <person name="Guo W."/>
            <person name="Chen H."/>
            <person name="Zhou L."/>
            <person name="Ni X."/>
            <person name="Tian J."/>
            <person name="Zhou Y."/>
            <person name="Sheng Y."/>
            <person name="Liu T."/>
            <person name="Pan Y."/>
            <person name="Xia L."/>
            <person name="Li J."/>
            <person name="Zhao F."/>
            <person name="Cao W."/>
        </authorList>
    </citation>
    <scope>NUCLEOTIDE SEQUENCE</scope>
    <source>
        <strain evidence="1">Hyas-2018</strain>
    </source>
</reference>
<comment type="caution">
    <text evidence="1">The sequence shown here is derived from an EMBL/GenBank/DDBJ whole genome shotgun (WGS) entry which is preliminary data.</text>
</comment>
<evidence type="ECO:0000313" key="1">
    <source>
        <dbReference type="EMBL" id="KAH6947275.1"/>
    </source>
</evidence>
<organism evidence="1 2">
    <name type="scientific">Hyalomma asiaticum</name>
    <name type="common">Tick</name>
    <dbReference type="NCBI Taxonomy" id="266040"/>
    <lineage>
        <taxon>Eukaryota</taxon>
        <taxon>Metazoa</taxon>
        <taxon>Ecdysozoa</taxon>
        <taxon>Arthropoda</taxon>
        <taxon>Chelicerata</taxon>
        <taxon>Arachnida</taxon>
        <taxon>Acari</taxon>
        <taxon>Parasitiformes</taxon>
        <taxon>Ixodida</taxon>
        <taxon>Ixodoidea</taxon>
        <taxon>Ixodidae</taxon>
        <taxon>Hyalomminae</taxon>
        <taxon>Hyalomma</taxon>
    </lineage>
</organism>
<keyword evidence="2" id="KW-1185">Reference proteome</keyword>
<dbReference type="EMBL" id="CM023481">
    <property type="protein sequence ID" value="KAH6947275.1"/>
    <property type="molecule type" value="Genomic_DNA"/>
</dbReference>
<accession>A0ACB7TK40</accession>
<dbReference type="Proteomes" id="UP000821845">
    <property type="component" value="Chromosome 1"/>
</dbReference>
<proteinExistence type="predicted"/>
<sequence>MAPVALTVTIINRRSRNEVRDLLLAPRLENANKALRELLVNRFTPPEPQRLNELLHGTELGDRTPSKLLRHMERLLRAMTSHVDTRLLRELFVQLLANVRMIIASSTDKQLSQLAEFADVVMTAATPSIVRHAHMPVIAYVSTSSRTCGSRYPNSPTR</sequence>
<name>A0ACB7TK40_HYAAI</name>
<protein>
    <submittedName>
        <fullName evidence="1">Uncharacterized protein</fullName>
    </submittedName>
</protein>
<evidence type="ECO:0000313" key="2">
    <source>
        <dbReference type="Proteomes" id="UP000821845"/>
    </source>
</evidence>
<gene>
    <name evidence="1" type="ORF">HPB50_018061</name>
</gene>